<evidence type="ECO:0000256" key="3">
    <source>
        <dbReference type="ARBA" id="ARBA00012621"/>
    </source>
</evidence>
<dbReference type="PANTHER" id="PTHR42755:SF1">
    <property type="entry name" value="3-DEOXY-D-MANNO-OCTULOSONIC ACID TRANSFERASE, MITOCHONDRIAL-RELATED"/>
    <property type="match status" value="1"/>
</dbReference>
<sequence>MKEFKARTALYLYRMAGGLISPLLPFYLSMRAARGKEDPHRKRERMGRTNKKRPEGPLIWLHAASVGETLALVPLIDRILQLHINVLLTTGTVTSASLVENRFGSRVIHQFAPLDVKPAIRRFLDHWKPDLALVCESEIWPLRINGLARRHIPQVMVNAHMSGRSFHSWQKRPALASHIFRQIDAAIGQSESDAEQYHALGVKTVAVSGNLKADIAPSADKNLLMQYRASLHNRLVWAAISTHEGEENIAAEVHLALKTRLPNLLTIIVPRHPERADAIMEELEKKSLHVIRHSEKRMPDENTDIILVDTIGEMGVFLQLAKVSFIGKSLTQTGGHNPLEPALLGSAILTGPHVENFKDTFDVFFANNAARIVEDATQLAVQLNTLLTHEPTRYEMIEAAYDTATNMSGALERTLKVLRPFIDPLIMQAKLHHQDTNHGW</sequence>
<dbReference type="InterPro" id="IPR039901">
    <property type="entry name" value="Kdotransferase"/>
</dbReference>
<comment type="pathway">
    <text evidence="2 10">Bacterial outer membrane biogenesis; LPS core biosynthesis.</text>
</comment>
<evidence type="ECO:0000256" key="6">
    <source>
        <dbReference type="ARBA" id="ARBA00031445"/>
    </source>
</evidence>
<feature type="domain" description="3-deoxy-D-manno-octulosonic-acid transferase N-terminal" evidence="11">
    <location>
        <begin position="41"/>
        <end position="215"/>
    </location>
</feature>
<dbReference type="PANTHER" id="PTHR42755">
    <property type="entry name" value="3-DEOXY-MANNO-OCTULOSONATE CYTIDYLYLTRANSFERASE"/>
    <property type="match status" value="1"/>
</dbReference>
<comment type="catalytic activity">
    <reaction evidence="7 10">
        <text>lipid IVA (E. coli) + CMP-3-deoxy-beta-D-manno-octulosonate = alpha-Kdo-(2-&gt;6)-lipid IVA (E. coli) + CMP + H(+)</text>
        <dbReference type="Rhea" id="RHEA:28066"/>
        <dbReference type="ChEBI" id="CHEBI:15378"/>
        <dbReference type="ChEBI" id="CHEBI:58603"/>
        <dbReference type="ChEBI" id="CHEBI:60364"/>
        <dbReference type="ChEBI" id="CHEBI:60377"/>
        <dbReference type="ChEBI" id="CHEBI:85987"/>
        <dbReference type="EC" id="2.4.99.12"/>
    </reaction>
</comment>
<comment type="similarity">
    <text evidence="10">Belongs to the glycosyltransferase group 1 family.</text>
</comment>
<evidence type="ECO:0000259" key="11">
    <source>
        <dbReference type="Pfam" id="PF04413"/>
    </source>
</evidence>
<keyword evidence="10" id="KW-0448">Lipopolysaccharide biosynthesis</keyword>
<keyword evidence="12" id="KW-0328">Glycosyltransferase</keyword>
<dbReference type="GO" id="GO:0009245">
    <property type="term" value="P:lipid A biosynthetic process"/>
    <property type="evidence" value="ECO:0007669"/>
    <property type="project" value="TreeGrafter"/>
</dbReference>
<dbReference type="NCBIfam" id="NF004387">
    <property type="entry name" value="PRK05749.1-3"/>
    <property type="match status" value="1"/>
</dbReference>
<keyword evidence="5 10" id="KW-0808">Transferase</keyword>
<dbReference type="Gene3D" id="3.40.50.2000">
    <property type="entry name" value="Glycogen Phosphorylase B"/>
    <property type="match status" value="1"/>
</dbReference>
<evidence type="ECO:0000256" key="1">
    <source>
        <dbReference type="ARBA" id="ARBA00003394"/>
    </source>
</evidence>
<keyword evidence="10" id="KW-0472">Membrane</keyword>
<dbReference type="Gene3D" id="3.40.50.11720">
    <property type="entry name" value="3-Deoxy-D-manno-octulosonic-acid transferase, N-terminal domain"/>
    <property type="match status" value="1"/>
</dbReference>
<accession>A0A1R0FCL6</accession>
<dbReference type="GO" id="GO:0005886">
    <property type="term" value="C:plasma membrane"/>
    <property type="evidence" value="ECO:0007669"/>
    <property type="project" value="UniProtKB-SubCell"/>
</dbReference>
<dbReference type="OrthoDB" id="9789797at2"/>
<comment type="subcellular location">
    <subcellularLocation>
        <location evidence="10">Cell membrane</location>
    </subcellularLocation>
</comment>
<proteinExistence type="inferred from homology"/>
<feature type="site" description="Transition state stabilizer" evidence="9">
    <location>
        <position position="212"/>
    </location>
</feature>
<evidence type="ECO:0000256" key="9">
    <source>
        <dbReference type="PIRSR" id="PIRSR639901-2"/>
    </source>
</evidence>
<reference evidence="12 13" key="1">
    <citation type="submission" date="2016-12" db="EMBL/GenBank/DDBJ databases">
        <title>Comparative genomics of Bartonella apis.</title>
        <authorList>
            <person name="Engel P."/>
        </authorList>
    </citation>
    <scope>NUCLEOTIDE SEQUENCE [LARGE SCALE GENOMIC DNA]</scope>
    <source>
        <strain evidence="12 13">PEB0149</strain>
    </source>
</reference>
<dbReference type="Proteomes" id="UP000187344">
    <property type="component" value="Unassembled WGS sequence"/>
</dbReference>
<keyword evidence="13" id="KW-1185">Reference proteome</keyword>
<dbReference type="SUPFAM" id="SSF53756">
    <property type="entry name" value="UDP-Glycosyltransferase/glycogen phosphorylase"/>
    <property type="match status" value="1"/>
</dbReference>
<evidence type="ECO:0000256" key="7">
    <source>
        <dbReference type="ARBA" id="ARBA00049183"/>
    </source>
</evidence>
<dbReference type="InterPro" id="IPR007507">
    <property type="entry name" value="Glycos_transf_N"/>
</dbReference>
<dbReference type="GO" id="GO:0009244">
    <property type="term" value="P:lipopolysaccharide core region biosynthetic process"/>
    <property type="evidence" value="ECO:0007669"/>
    <property type="project" value="UniProtKB-UniRule"/>
</dbReference>
<dbReference type="EMBL" id="LXYT01000001">
    <property type="protein sequence ID" value="OLY44674.1"/>
    <property type="molecule type" value="Genomic_DNA"/>
</dbReference>
<dbReference type="InterPro" id="IPR038107">
    <property type="entry name" value="Glycos_transf_N_sf"/>
</dbReference>
<dbReference type="RefSeq" id="WP_075869774.1">
    <property type="nucleotide sequence ID" value="NZ_CALYQA010000005.1"/>
</dbReference>
<evidence type="ECO:0000256" key="4">
    <source>
        <dbReference type="ARBA" id="ARBA00019077"/>
    </source>
</evidence>
<feature type="active site" description="Proton acceptor" evidence="8">
    <location>
        <position position="68"/>
    </location>
</feature>
<keyword evidence="10" id="KW-1003">Cell membrane</keyword>
<evidence type="ECO:0000256" key="10">
    <source>
        <dbReference type="RuleBase" id="RU365103"/>
    </source>
</evidence>
<evidence type="ECO:0000256" key="8">
    <source>
        <dbReference type="PIRSR" id="PIRSR639901-1"/>
    </source>
</evidence>
<evidence type="ECO:0000256" key="5">
    <source>
        <dbReference type="ARBA" id="ARBA00022679"/>
    </source>
</evidence>
<evidence type="ECO:0000256" key="2">
    <source>
        <dbReference type="ARBA" id="ARBA00004713"/>
    </source>
</evidence>
<dbReference type="Pfam" id="PF04413">
    <property type="entry name" value="Glycos_transf_N"/>
    <property type="match status" value="1"/>
</dbReference>
<dbReference type="EC" id="2.4.99.12" evidence="3 10"/>
<evidence type="ECO:0000313" key="13">
    <source>
        <dbReference type="Proteomes" id="UP000187344"/>
    </source>
</evidence>
<dbReference type="GO" id="GO:0043842">
    <property type="term" value="F:Kdo transferase activity"/>
    <property type="evidence" value="ECO:0007669"/>
    <property type="project" value="UniProtKB-EC"/>
</dbReference>
<gene>
    <name evidence="12" type="ORF">PEB0149_021490</name>
</gene>
<protein>
    <recommendedName>
        <fullName evidence="4 10">3-deoxy-D-manno-octulosonic acid transferase</fullName>
        <shortName evidence="10">Kdo transferase</shortName>
        <ecNumber evidence="3 10">2.4.99.12</ecNumber>
    </recommendedName>
    <alternativeName>
        <fullName evidence="6 10">Lipid IV(A) 3-deoxy-D-manno-octulosonic acid transferase</fullName>
    </alternativeName>
</protein>
<feature type="site" description="Transition state stabilizer" evidence="9">
    <location>
        <position position="136"/>
    </location>
</feature>
<evidence type="ECO:0000313" key="12">
    <source>
        <dbReference type="EMBL" id="OLY44674.1"/>
    </source>
</evidence>
<comment type="function">
    <text evidence="1 10">Involved in lipopolysaccharide (LPS) biosynthesis. Catalyzes the transfer of 3-deoxy-D-manno-octulosonate (Kdo) residue(s) from CMP-Kdo to lipid IV(A), the tetraacyldisaccharide-1,4'-bisphosphate precursor of lipid A.</text>
</comment>
<dbReference type="UniPathway" id="UPA00958"/>
<organism evidence="12 13">
    <name type="scientific">Bartonella apis</name>
    <dbReference type="NCBI Taxonomy" id="1686310"/>
    <lineage>
        <taxon>Bacteria</taxon>
        <taxon>Pseudomonadati</taxon>
        <taxon>Pseudomonadota</taxon>
        <taxon>Alphaproteobacteria</taxon>
        <taxon>Hyphomicrobiales</taxon>
        <taxon>Bartonellaceae</taxon>
        <taxon>Bartonella</taxon>
    </lineage>
</organism>
<dbReference type="AlphaFoldDB" id="A0A1R0FCL6"/>
<comment type="caution">
    <text evidence="12">The sequence shown here is derived from an EMBL/GenBank/DDBJ whole genome shotgun (WGS) entry which is preliminary data.</text>
</comment>
<name>A0A1R0FCL6_9HYPH</name>